<dbReference type="InterPro" id="IPR045035">
    <property type="entry name" value="YSL-like"/>
</dbReference>
<feature type="transmembrane region" description="Helical" evidence="6">
    <location>
        <begin position="245"/>
        <end position="264"/>
    </location>
</feature>
<dbReference type="HOGENOM" id="CLU_480389_0_0_12"/>
<feature type="transmembrane region" description="Helical" evidence="6">
    <location>
        <begin position="148"/>
        <end position="165"/>
    </location>
</feature>
<protein>
    <submittedName>
        <fullName evidence="7">Oligopeptide transporter OPT superfamily protein</fullName>
    </submittedName>
</protein>
<feature type="transmembrane region" description="Helical" evidence="6">
    <location>
        <begin position="285"/>
        <end position="304"/>
    </location>
</feature>
<feature type="transmembrane region" description="Helical" evidence="6">
    <location>
        <begin position="395"/>
        <end position="415"/>
    </location>
</feature>
<feature type="transmembrane region" description="Helical" evidence="6">
    <location>
        <begin position="94"/>
        <end position="116"/>
    </location>
</feature>
<keyword evidence="5 6" id="KW-0472">Membrane</keyword>
<reference evidence="7 8" key="2">
    <citation type="journal article" date="2012" name="Stand. Genomic Sci.">
        <title>Complete genome sequence of the termite hindgut bacterium Spirochaeta coccoides type strain (SPN1(T)), reclassification in the genus Sphaerochaeta as Sphaerochaeta coccoides comb. nov. and emendations of the family Spirochaetaceae and the genus Sphaerochaeta.</title>
        <authorList>
            <person name="Abt B."/>
            <person name="Han C."/>
            <person name="Scheuner C."/>
            <person name="Lu M."/>
            <person name="Lapidus A."/>
            <person name="Nolan M."/>
            <person name="Lucas S."/>
            <person name="Hammon N."/>
            <person name="Deshpande S."/>
            <person name="Cheng J.F."/>
            <person name="Tapia R."/>
            <person name="Goodwin L.A."/>
            <person name="Pitluck S."/>
            <person name="Liolios K."/>
            <person name="Pagani I."/>
            <person name="Ivanova N."/>
            <person name="Mavromatis K."/>
            <person name="Mikhailova N."/>
            <person name="Huntemann M."/>
            <person name="Pati A."/>
            <person name="Chen A."/>
            <person name="Palaniappan K."/>
            <person name="Land M."/>
            <person name="Hauser L."/>
            <person name="Brambilla E.M."/>
            <person name="Rohde M."/>
            <person name="Spring S."/>
            <person name="Gronow S."/>
            <person name="Goker M."/>
            <person name="Woyke T."/>
            <person name="Bristow J."/>
            <person name="Eisen J.A."/>
            <person name="Markowitz V."/>
            <person name="Hugenholtz P."/>
            <person name="Kyrpides N.C."/>
            <person name="Klenk H.P."/>
            <person name="Detter J.C."/>
        </authorList>
    </citation>
    <scope>NUCLEOTIDE SEQUENCE [LARGE SCALE GENOMIC DNA]</scope>
    <source>
        <strain evidence="8">ATCC BAA-1237 / DSM 17374 / SPN1</strain>
    </source>
</reference>
<evidence type="ECO:0000313" key="7">
    <source>
        <dbReference type="EMBL" id="AEC02322.1"/>
    </source>
</evidence>
<organism evidence="7 8">
    <name type="scientific">Parasphaerochaeta coccoides (strain ATCC BAA-1237 / DSM 17374 / SPN1)</name>
    <name type="common">Sphaerochaeta coccoides</name>
    <dbReference type="NCBI Taxonomy" id="760011"/>
    <lineage>
        <taxon>Bacteria</taxon>
        <taxon>Pseudomonadati</taxon>
        <taxon>Spirochaetota</taxon>
        <taxon>Spirochaetia</taxon>
        <taxon>Spirochaetales</taxon>
        <taxon>Sphaerochaetaceae</taxon>
        <taxon>Parasphaerochaeta</taxon>
    </lineage>
</organism>
<accession>F4GKC6</accession>
<evidence type="ECO:0000256" key="1">
    <source>
        <dbReference type="ARBA" id="ARBA00004141"/>
    </source>
</evidence>
<dbReference type="Proteomes" id="UP000007939">
    <property type="component" value="Chromosome"/>
</dbReference>
<evidence type="ECO:0000313" key="8">
    <source>
        <dbReference type="Proteomes" id="UP000007939"/>
    </source>
</evidence>
<feature type="transmembrane region" description="Helical" evidence="6">
    <location>
        <begin position="512"/>
        <end position="534"/>
    </location>
</feature>
<feature type="transmembrane region" description="Helical" evidence="6">
    <location>
        <begin position="209"/>
        <end position="233"/>
    </location>
</feature>
<dbReference type="STRING" id="760011.Spico_1101"/>
<keyword evidence="8" id="KW-1185">Reference proteome</keyword>
<evidence type="ECO:0000256" key="4">
    <source>
        <dbReference type="ARBA" id="ARBA00022989"/>
    </source>
</evidence>
<feature type="transmembrane region" description="Helical" evidence="6">
    <location>
        <begin position="34"/>
        <end position="50"/>
    </location>
</feature>
<proteinExistence type="predicted"/>
<dbReference type="eggNOG" id="COG1297">
    <property type="taxonomic scope" value="Bacteria"/>
</dbReference>
<dbReference type="GO" id="GO:0035673">
    <property type="term" value="F:oligopeptide transmembrane transporter activity"/>
    <property type="evidence" value="ECO:0007669"/>
    <property type="project" value="InterPro"/>
</dbReference>
<reference evidence="8" key="1">
    <citation type="submission" date="2011-04" db="EMBL/GenBank/DDBJ databases">
        <title>The complete genome of Spirochaeta coccoides DSM 17374.</title>
        <authorList>
            <person name="Lucas S."/>
            <person name="Copeland A."/>
            <person name="Lapidus A."/>
            <person name="Bruce D."/>
            <person name="Goodwin L."/>
            <person name="Pitluck S."/>
            <person name="Peters L."/>
            <person name="Kyrpides N."/>
            <person name="Mavromatis K."/>
            <person name="Pagani I."/>
            <person name="Ivanova N."/>
            <person name="Ovchinnikova G."/>
            <person name="Lu M."/>
            <person name="Detter J.C."/>
            <person name="Tapia R."/>
            <person name="Han C."/>
            <person name="Land M."/>
            <person name="Hauser L."/>
            <person name="Markowitz V."/>
            <person name="Cheng J.-F."/>
            <person name="Hugenholtz P."/>
            <person name="Woyke T."/>
            <person name="Wu D."/>
            <person name="Spring S."/>
            <person name="Schroeder M."/>
            <person name="Brambilla E."/>
            <person name="Klenk H.-P."/>
            <person name="Eisen J.A."/>
        </authorList>
    </citation>
    <scope>NUCLEOTIDE SEQUENCE [LARGE SCALE GENOMIC DNA]</scope>
    <source>
        <strain evidence="8">ATCC BAA-1237 / DSM 17374 / SPN1</strain>
    </source>
</reference>
<dbReference type="Pfam" id="PF03169">
    <property type="entry name" value="OPT"/>
    <property type="match status" value="2"/>
</dbReference>
<feature type="transmembrane region" description="Helical" evidence="6">
    <location>
        <begin position="70"/>
        <end position="88"/>
    </location>
</feature>
<keyword evidence="2" id="KW-0813">Transport</keyword>
<feature type="transmembrane region" description="Helical" evidence="6">
    <location>
        <begin position="171"/>
        <end position="197"/>
    </location>
</feature>
<keyword evidence="4 6" id="KW-1133">Transmembrane helix</keyword>
<dbReference type="OrthoDB" id="9809340at2"/>
<sequence>MNRNQLTSRGLVVSFIGLLIITTSSMYVALRMGALPWPTVFVTVISMLALRKAKGVTMQEINVTHTLMDAGAMVAGGLAFTLPGLWILQPDAHISTVTLIAIALSGSLLGTAFTALKRREMIETRKLPFPMGQASHDTLVAGVQGGSVARVLFIAMAGSIVFTILRDSLGLIPAVITIFAGSALIPTLMIWVSPMGAAIGALIGPKYSFVWVAGAVFGYFFLTPLGIMTGLFTDMAAADLFRSNLGIGFMVGTGIGIFLKAIVSRFKEILSRDKTRARWPSVDPGTARTVSLLIVAVILLLAFFTDLSFLHIIVLLAGTYISTSLSATLTGQTGINPMEIFGILVLLVVSAIWSPSLAIAFTVATVTTVACGMTGDVMNDLKSGSLLGTDSTTQQFAQAIGSLAGAVIAVFVLLVMKDAFGNFGTAELPAPQASAVAAMAGGLGNVPAFLIGAVGGILLYIFNVPAATFGLGIYLPVYISAIVGIGTLIMSICRKTFAHKMSDADITSTGTILSSGLLGGEGITGVVIAIISMFG</sequence>
<evidence type="ECO:0000256" key="6">
    <source>
        <dbReference type="SAM" id="Phobius"/>
    </source>
</evidence>
<comment type="subcellular location">
    <subcellularLocation>
        <location evidence="1">Membrane</location>
        <topology evidence="1">Multi-pass membrane protein</topology>
    </subcellularLocation>
</comment>
<dbReference type="EMBL" id="CP002659">
    <property type="protein sequence ID" value="AEC02322.1"/>
    <property type="molecule type" value="Genomic_DNA"/>
</dbReference>
<feature type="transmembrane region" description="Helical" evidence="6">
    <location>
        <begin position="12"/>
        <end position="28"/>
    </location>
</feature>
<dbReference type="AlphaFoldDB" id="F4GKC6"/>
<evidence type="ECO:0000256" key="5">
    <source>
        <dbReference type="ARBA" id="ARBA00023136"/>
    </source>
</evidence>
<feature type="transmembrane region" description="Helical" evidence="6">
    <location>
        <begin position="343"/>
        <end position="375"/>
    </location>
</feature>
<dbReference type="PANTHER" id="PTHR31645">
    <property type="entry name" value="OLIGOPEPTIDE TRANSPORTER YGL114W-RELATED"/>
    <property type="match status" value="1"/>
</dbReference>
<dbReference type="GO" id="GO:0016020">
    <property type="term" value="C:membrane"/>
    <property type="evidence" value="ECO:0007669"/>
    <property type="project" value="UniProtKB-SubCell"/>
</dbReference>
<gene>
    <name evidence="7" type="ordered locus">Spico_1101</name>
</gene>
<feature type="transmembrane region" description="Helical" evidence="6">
    <location>
        <begin position="310"/>
        <end position="331"/>
    </location>
</feature>
<dbReference type="KEGG" id="scc:Spico_1101"/>
<name>F4GKC6_PARC1</name>
<dbReference type="RefSeq" id="WP_013739717.1">
    <property type="nucleotide sequence ID" value="NC_015436.1"/>
</dbReference>
<dbReference type="InterPro" id="IPR004813">
    <property type="entry name" value="OPT"/>
</dbReference>
<feature type="transmembrane region" description="Helical" evidence="6">
    <location>
        <begin position="473"/>
        <end position="492"/>
    </location>
</feature>
<dbReference type="PANTHER" id="PTHR31645:SF0">
    <property type="entry name" value="OLIGOPEPTIDE TRANSPORTER YGL114W-RELATED"/>
    <property type="match status" value="1"/>
</dbReference>
<evidence type="ECO:0000256" key="2">
    <source>
        <dbReference type="ARBA" id="ARBA00022448"/>
    </source>
</evidence>
<keyword evidence="3 6" id="KW-0812">Transmembrane</keyword>
<feature type="transmembrane region" description="Helical" evidence="6">
    <location>
        <begin position="436"/>
        <end position="461"/>
    </location>
</feature>
<evidence type="ECO:0000256" key="3">
    <source>
        <dbReference type="ARBA" id="ARBA00022692"/>
    </source>
</evidence>